<gene>
    <name evidence="2" type="ORF">SAMN04488094_101467</name>
</gene>
<keyword evidence="1" id="KW-0963">Cytoplasm</keyword>
<dbReference type="OrthoDB" id="9767643at2"/>
<dbReference type="EC" id="2.8.3.10" evidence="1"/>
<proteinExistence type="predicted"/>
<comment type="catalytic activity">
    <reaction evidence="1">
        <text>citrate = oxaloacetate + acetate</text>
        <dbReference type="Rhea" id="RHEA:10760"/>
        <dbReference type="ChEBI" id="CHEBI:16452"/>
        <dbReference type="ChEBI" id="CHEBI:16947"/>
        <dbReference type="ChEBI" id="CHEBI:30089"/>
        <dbReference type="EC" id="4.1.3.6"/>
    </reaction>
</comment>
<dbReference type="EC" id="4.1.3.6" evidence="1"/>
<dbReference type="GO" id="GO:0008815">
    <property type="term" value="F:citrate (pro-3S)-lyase activity"/>
    <property type="evidence" value="ECO:0007669"/>
    <property type="project" value="UniProtKB-UniRule"/>
</dbReference>
<dbReference type="AlphaFoldDB" id="A0A1I1DYU0"/>
<dbReference type="EMBL" id="FOLG01000001">
    <property type="protein sequence ID" value="SFB78158.1"/>
    <property type="molecule type" value="Genomic_DNA"/>
</dbReference>
<evidence type="ECO:0000256" key="1">
    <source>
        <dbReference type="PIRNR" id="PIRNR009451"/>
    </source>
</evidence>
<protein>
    <recommendedName>
        <fullName evidence="1">Citrate lyase alpha chain</fullName>
        <shortName evidence="1">Citrase alpha chain</shortName>
        <ecNumber evidence="1">2.8.3.10</ecNumber>
        <ecNumber evidence="1">4.1.3.6</ecNumber>
    </recommendedName>
    <alternativeName>
        <fullName evidence="1">Citrate (pro-3S)-lyase alpha chain</fullName>
    </alternativeName>
    <alternativeName>
        <fullName evidence="1">Citrate CoA-transferase subunit</fullName>
    </alternativeName>
</protein>
<dbReference type="Proteomes" id="UP000198728">
    <property type="component" value="Unassembled WGS sequence"/>
</dbReference>
<evidence type="ECO:0000313" key="2">
    <source>
        <dbReference type="EMBL" id="SFB78158.1"/>
    </source>
</evidence>
<accession>A0A1I1DYU0</accession>
<dbReference type="RefSeq" id="WP_093359043.1">
    <property type="nucleotide sequence ID" value="NZ_FOLG01000001.1"/>
</dbReference>
<dbReference type="NCBIfam" id="TIGR01584">
    <property type="entry name" value="citF"/>
    <property type="match status" value="1"/>
</dbReference>
<dbReference type="PANTHER" id="PTHR40596:SF1">
    <property type="entry name" value="CITRATE LYASE ALPHA CHAIN"/>
    <property type="match status" value="1"/>
</dbReference>
<sequence>MDSQHQSNAGTERAAELAPFGGRNANIPYPCGPEANPDRKIVDSVEEAVRRVGLKDGMTVSFHHAFREGDKTINMVVGVLARMGFKDLTLAASSLLSANAPLIEHIKNGVIRRIYTSGMRGKLGDAISNGLMDTPVTFHSHGGRPALIERGELQIDVAFLGVSACDPFGNANGVSGRSWCGALGYAMVDAQFARNVVMLTEEVVPYPNAPASIRQDQVDWIVQVDEVGDPAKISVGAARATTNPRELLIARLSAEVMEHAGYFEDGFSMQTGTGGSATATTRFLEDRMRSKGIAAAWALGGQTGSMVDLHKKGLIGTLLDTQSFDAVAARSLAESPRHSEISAHVYANPLAKGAVVDRLDMVILSALEIDLDFNVNVLTGSDGVVRGAIGGHADTAARAKLAIVVAPLLRTRIPTVVEKVTTRVTPGETIGVLVTDHGIAVNPRRPDVADRLKAAGLPVVPIEDLHRRAIAISGQPQPLRFLDRVVGHVRYRDGTLIDTVRQVAP</sequence>
<evidence type="ECO:0000313" key="3">
    <source>
        <dbReference type="Proteomes" id="UP000198728"/>
    </source>
</evidence>
<keyword evidence="3" id="KW-1185">Reference proteome</keyword>
<dbReference type="InterPro" id="IPR037171">
    <property type="entry name" value="NagB/RpiA_transferase-like"/>
</dbReference>
<dbReference type="GO" id="GO:0009346">
    <property type="term" value="C:ATP-independent citrate lyase complex"/>
    <property type="evidence" value="ECO:0007669"/>
    <property type="project" value="UniProtKB-UniRule"/>
</dbReference>
<dbReference type="Pfam" id="PF04223">
    <property type="entry name" value="CitF"/>
    <property type="match status" value="1"/>
</dbReference>
<dbReference type="GO" id="GO:0006084">
    <property type="term" value="P:acetyl-CoA metabolic process"/>
    <property type="evidence" value="ECO:0007669"/>
    <property type="project" value="UniProtKB-UniRule"/>
</dbReference>
<comment type="subcellular location">
    <subcellularLocation>
        <location evidence="1">Cytoplasm</location>
    </subcellularLocation>
</comment>
<comment type="catalytic activity">
    <reaction evidence="1">
        <text>citrate + acetyl-CoA = (3S)-citryl-CoA + acetate</text>
        <dbReference type="Rhea" id="RHEA:19405"/>
        <dbReference type="ChEBI" id="CHEBI:16947"/>
        <dbReference type="ChEBI" id="CHEBI:30089"/>
        <dbReference type="ChEBI" id="CHEBI:57288"/>
        <dbReference type="ChEBI" id="CHEBI:57321"/>
        <dbReference type="EC" id="2.8.3.10"/>
    </reaction>
</comment>
<dbReference type="PIRSF" id="PIRSF009451">
    <property type="entry name" value="Citrt_lyas_alpha"/>
    <property type="match status" value="1"/>
</dbReference>
<dbReference type="STRING" id="441112.SAMN04488094_101467"/>
<dbReference type="PANTHER" id="PTHR40596">
    <property type="entry name" value="CITRATE LYASE ALPHA CHAIN"/>
    <property type="match status" value="1"/>
</dbReference>
<reference evidence="2 3" key="1">
    <citation type="submission" date="2016-10" db="EMBL/GenBank/DDBJ databases">
        <authorList>
            <person name="de Groot N.N."/>
        </authorList>
    </citation>
    <scope>NUCLEOTIDE SEQUENCE [LARGE SCALE GENOMIC DNA]</scope>
    <source>
        <strain evidence="2 3">DSM 19548</strain>
    </source>
</reference>
<dbReference type="Gene3D" id="3.40.1080.10">
    <property type="entry name" value="Glutaconate Coenzyme A-transferase"/>
    <property type="match status" value="2"/>
</dbReference>
<dbReference type="GO" id="GO:0005737">
    <property type="term" value="C:cytoplasm"/>
    <property type="evidence" value="ECO:0007669"/>
    <property type="project" value="UniProtKB-SubCell"/>
</dbReference>
<dbReference type="GO" id="GO:0008814">
    <property type="term" value="F:citrate CoA-transferase activity"/>
    <property type="evidence" value="ECO:0007669"/>
    <property type="project" value="UniProtKB-UniRule"/>
</dbReference>
<organism evidence="2 3">
    <name type="scientific">Tropicimonas isoalkanivorans</name>
    <dbReference type="NCBI Taxonomy" id="441112"/>
    <lineage>
        <taxon>Bacteria</taxon>
        <taxon>Pseudomonadati</taxon>
        <taxon>Pseudomonadota</taxon>
        <taxon>Alphaproteobacteria</taxon>
        <taxon>Rhodobacterales</taxon>
        <taxon>Roseobacteraceae</taxon>
        <taxon>Tropicimonas</taxon>
    </lineage>
</organism>
<keyword evidence="1 2" id="KW-0808">Transferase</keyword>
<dbReference type="SUPFAM" id="SSF100950">
    <property type="entry name" value="NagB/RpiA/CoA transferase-like"/>
    <property type="match status" value="2"/>
</dbReference>
<dbReference type="InterPro" id="IPR006472">
    <property type="entry name" value="Citrate_lyase_asu"/>
</dbReference>
<name>A0A1I1DYU0_9RHOB</name>
<keyword evidence="1 2" id="KW-0456">Lyase</keyword>